<name>A0ABP8N6M8_9BACT</name>
<keyword evidence="2" id="KW-1185">Reference proteome</keyword>
<proteinExistence type="predicted"/>
<sequence length="118" mass="13594">MITATSFGQAKFNDWPEMRTFNSILAETFHPAEEGDLKPIKSRSHELFQNAKLINISPMPEKYDNEAVRKMVKKLVKETDKLNALIVRDEQSTAVMKQLNVVHDTYHEIAGMCKKEEK</sequence>
<comment type="caution">
    <text evidence="1">The sequence shown here is derived from an EMBL/GenBank/DDBJ whole genome shotgun (WGS) entry which is preliminary data.</text>
</comment>
<protein>
    <submittedName>
        <fullName evidence="1">Uncharacterized protein</fullName>
    </submittedName>
</protein>
<reference evidence="2" key="1">
    <citation type="journal article" date="2019" name="Int. J. Syst. Evol. Microbiol.">
        <title>The Global Catalogue of Microorganisms (GCM) 10K type strain sequencing project: providing services to taxonomists for standard genome sequencing and annotation.</title>
        <authorList>
            <consortium name="The Broad Institute Genomics Platform"/>
            <consortium name="The Broad Institute Genome Sequencing Center for Infectious Disease"/>
            <person name="Wu L."/>
            <person name="Ma J."/>
        </authorList>
    </citation>
    <scope>NUCLEOTIDE SEQUENCE [LARGE SCALE GENOMIC DNA]</scope>
    <source>
        <strain evidence="2">JCM 32105</strain>
    </source>
</reference>
<organism evidence="1 2">
    <name type="scientific">Nemorincola caseinilytica</name>
    <dbReference type="NCBI Taxonomy" id="2054315"/>
    <lineage>
        <taxon>Bacteria</taxon>
        <taxon>Pseudomonadati</taxon>
        <taxon>Bacteroidota</taxon>
        <taxon>Chitinophagia</taxon>
        <taxon>Chitinophagales</taxon>
        <taxon>Chitinophagaceae</taxon>
        <taxon>Nemorincola</taxon>
    </lineage>
</organism>
<accession>A0ABP8N6M8</accession>
<evidence type="ECO:0000313" key="2">
    <source>
        <dbReference type="Proteomes" id="UP001500067"/>
    </source>
</evidence>
<gene>
    <name evidence="1" type="ORF">GCM10023093_03880</name>
</gene>
<dbReference type="Proteomes" id="UP001500067">
    <property type="component" value="Unassembled WGS sequence"/>
</dbReference>
<evidence type="ECO:0000313" key="1">
    <source>
        <dbReference type="EMBL" id="GAA4460719.1"/>
    </source>
</evidence>
<dbReference type="EMBL" id="BAABFA010000004">
    <property type="protein sequence ID" value="GAA4460719.1"/>
    <property type="molecule type" value="Genomic_DNA"/>
</dbReference>